<protein>
    <submittedName>
        <fullName evidence="1">Uncharacterized protein</fullName>
    </submittedName>
</protein>
<accession>A0ABQ8BM49</accession>
<keyword evidence="2" id="KW-1185">Reference proteome</keyword>
<dbReference type="Proteomes" id="UP000824890">
    <property type="component" value="Unassembled WGS sequence"/>
</dbReference>
<sequence>MKPIPHDSQQQYNITADFKFTLPITYNNSNTITRHQPYHHQFEKTIRPPMTEQENNTCTIRFRNYNYRNNLCSLTYSHNFHFYFINEWVCRNISYPVCRKTHL</sequence>
<dbReference type="Gene3D" id="3.30.40.10">
    <property type="entry name" value="Zinc/RING finger domain, C3HC4 (zinc finger)"/>
    <property type="match status" value="1"/>
</dbReference>
<evidence type="ECO:0000313" key="1">
    <source>
        <dbReference type="EMBL" id="KAH0905878.1"/>
    </source>
</evidence>
<gene>
    <name evidence="1" type="ORF">HID58_037705</name>
</gene>
<proteinExistence type="predicted"/>
<dbReference type="EMBL" id="JAGKQM010000010">
    <property type="protein sequence ID" value="KAH0905878.1"/>
    <property type="molecule type" value="Genomic_DNA"/>
</dbReference>
<evidence type="ECO:0000313" key="2">
    <source>
        <dbReference type="Proteomes" id="UP000824890"/>
    </source>
</evidence>
<comment type="caution">
    <text evidence="1">The sequence shown here is derived from an EMBL/GenBank/DDBJ whole genome shotgun (WGS) entry which is preliminary data.</text>
</comment>
<organism evidence="1 2">
    <name type="scientific">Brassica napus</name>
    <name type="common">Rape</name>
    <dbReference type="NCBI Taxonomy" id="3708"/>
    <lineage>
        <taxon>Eukaryota</taxon>
        <taxon>Viridiplantae</taxon>
        <taxon>Streptophyta</taxon>
        <taxon>Embryophyta</taxon>
        <taxon>Tracheophyta</taxon>
        <taxon>Spermatophyta</taxon>
        <taxon>Magnoliopsida</taxon>
        <taxon>eudicotyledons</taxon>
        <taxon>Gunneridae</taxon>
        <taxon>Pentapetalae</taxon>
        <taxon>rosids</taxon>
        <taxon>malvids</taxon>
        <taxon>Brassicales</taxon>
        <taxon>Brassicaceae</taxon>
        <taxon>Brassiceae</taxon>
        <taxon>Brassica</taxon>
    </lineage>
</organism>
<name>A0ABQ8BM49_BRANA</name>
<reference evidence="1 2" key="1">
    <citation type="submission" date="2021-05" db="EMBL/GenBank/DDBJ databases">
        <title>Genome Assembly of Synthetic Allotetraploid Brassica napus Reveals Homoeologous Exchanges between Subgenomes.</title>
        <authorList>
            <person name="Davis J.T."/>
        </authorList>
    </citation>
    <scope>NUCLEOTIDE SEQUENCE [LARGE SCALE GENOMIC DNA]</scope>
    <source>
        <strain evidence="2">cv. Da-Ae</strain>
        <tissue evidence="1">Seedling</tissue>
    </source>
</reference>
<dbReference type="InterPro" id="IPR013083">
    <property type="entry name" value="Znf_RING/FYVE/PHD"/>
</dbReference>